<accession>A0A1G7N8D5</accession>
<dbReference type="InterPro" id="IPR013611">
    <property type="entry name" value="Transp-assoc_OB_typ2"/>
</dbReference>
<keyword evidence="6" id="KW-1278">Translocase</keyword>
<dbReference type="Gene3D" id="2.40.50.140">
    <property type="entry name" value="Nucleic acid-binding proteins"/>
    <property type="match status" value="1"/>
</dbReference>
<evidence type="ECO:0000256" key="11">
    <source>
        <dbReference type="ARBA" id="ARBA00061029"/>
    </source>
</evidence>
<comment type="subcellular location">
    <subcellularLocation>
        <location evidence="1">Cell membrane</location>
        <topology evidence="1">Peripheral membrane protein</topology>
    </subcellularLocation>
</comment>
<name>A0A1G7N8D5_9EURY</name>
<dbReference type="InterPro" id="IPR008995">
    <property type="entry name" value="Mo/tungstate-bd_C_term_dom"/>
</dbReference>
<evidence type="ECO:0000256" key="10">
    <source>
        <dbReference type="ARBA" id="ARBA00053454"/>
    </source>
</evidence>
<dbReference type="PANTHER" id="PTHR43875:SF15">
    <property type="entry name" value="TREHALOSE IMPORT ATP-BINDING PROTEIN SUGC"/>
    <property type="match status" value="1"/>
</dbReference>
<evidence type="ECO:0000256" key="7">
    <source>
        <dbReference type="ARBA" id="ARBA00023136"/>
    </source>
</evidence>
<protein>
    <recommendedName>
        <fullName evidence="13">ABC-type D-xylose/L-arabinose transporter</fullName>
        <ecNumber evidence="13">7.5.2.13</ecNumber>
    </recommendedName>
</protein>
<keyword evidence="4" id="KW-0547">Nucleotide-binding</keyword>
<comment type="catalytic activity">
    <reaction evidence="9">
        <text>L-arabinose(out) + ATP + H2O = L-arabinose(in) + ADP + phosphate + H(+)</text>
        <dbReference type="Rhea" id="RHEA:30007"/>
        <dbReference type="ChEBI" id="CHEBI:15377"/>
        <dbReference type="ChEBI" id="CHEBI:15378"/>
        <dbReference type="ChEBI" id="CHEBI:17535"/>
        <dbReference type="ChEBI" id="CHEBI:30616"/>
        <dbReference type="ChEBI" id="CHEBI:43474"/>
        <dbReference type="ChEBI" id="CHEBI:456216"/>
        <dbReference type="EC" id="7.5.2.13"/>
    </reaction>
    <physiologicalReaction direction="left-to-right" evidence="9">
        <dbReference type="Rhea" id="RHEA:30008"/>
    </physiologicalReaction>
</comment>
<dbReference type="Pfam" id="PF08402">
    <property type="entry name" value="TOBE_2"/>
    <property type="match status" value="1"/>
</dbReference>
<organism evidence="15 16">
    <name type="scientific">Halorubrum xinjiangense</name>
    <dbReference type="NCBI Taxonomy" id="261291"/>
    <lineage>
        <taxon>Archaea</taxon>
        <taxon>Methanobacteriati</taxon>
        <taxon>Methanobacteriota</taxon>
        <taxon>Stenosarchaea group</taxon>
        <taxon>Halobacteria</taxon>
        <taxon>Halobacteriales</taxon>
        <taxon>Haloferacaceae</taxon>
        <taxon>Halorubrum</taxon>
    </lineage>
</organism>
<dbReference type="FunFam" id="3.40.50.300:FF:000042">
    <property type="entry name" value="Maltose/maltodextrin ABC transporter, ATP-binding protein"/>
    <property type="match status" value="1"/>
</dbReference>
<evidence type="ECO:0000256" key="6">
    <source>
        <dbReference type="ARBA" id="ARBA00022967"/>
    </source>
</evidence>
<dbReference type="PROSITE" id="PS50893">
    <property type="entry name" value="ABC_TRANSPORTER_2"/>
    <property type="match status" value="1"/>
</dbReference>
<evidence type="ECO:0000259" key="14">
    <source>
        <dbReference type="PROSITE" id="PS50893"/>
    </source>
</evidence>
<keyword evidence="15" id="KW-0762">Sugar transport</keyword>
<keyword evidence="7" id="KW-0472">Membrane</keyword>
<dbReference type="InterPro" id="IPR003593">
    <property type="entry name" value="AAA+_ATPase"/>
</dbReference>
<dbReference type="GO" id="GO:0055052">
    <property type="term" value="C:ATP-binding cassette (ABC) transporter complex, substrate-binding subunit-containing"/>
    <property type="evidence" value="ECO:0007669"/>
    <property type="project" value="TreeGrafter"/>
</dbReference>
<evidence type="ECO:0000313" key="16">
    <source>
        <dbReference type="Proteomes" id="UP000324020"/>
    </source>
</evidence>
<evidence type="ECO:0000256" key="3">
    <source>
        <dbReference type="ARBA" id="ARBA00022475"/>
    </source>
</evidence>
<dbReference type="CDD" id="cd03301">
    <property type="entry name" value="ABC_MalK_N"/>
    <property type="match status" value="1"/>
</dbReference>
<keyword evidence="3" id="KW-1003">Cell membrane</keyword>
<comment type="catalytic activity">
    <reaction evidence="8">
        <text>D-xylose(out) + ATP + H2O = D-xylose(in) + ADP + phosphate + H(+)</text>
        <dbReference type="Rhea" id="RHEA:29899"/>
        <dbReference type="ChEBI" id="CHEBI:15377"/>
        <dbReference type="ChEBI" id="CHEBI:15378"/>
        <dbReference type="ChEBI" id="CHEBI:30616"/>
        <dbReference type="ChEBI" id="CHEBI:43474"/>
        <dbReference type="ChEBI" id="CHEBI:53455"/>
        <dbReference type="ChEBI" id="CHEBI:456216"/>
        <dbReference type="EC" id="7.5.2.13"/>
    </reaction>
    <physiologicalReaction direction="left-to-right" evidence="8">
        <dbReference type="Rhea" id="RHEA:29900"/>
    </physiologicalReaction>
</comment>
<dbReference type="AlphaFoldDB" id="A0A1G7N8D5"/>
<dbReference type="GO" id="GO:0016887">
    <property type="term" value="F:ATP hydrolysis activity"/>
    <property type="evidence" value="ECO:0007669"/>
    <property type="project" value="InterPro"/>
</dbReference>
<evidence type="ECO:0000256" key="1">
    <source>
        <dbReference type="ARBA" id="ARBA00004202"/>
    </source>
</evidence>
<dbReference type="InterPro" id="IPR003439">
    <property type="entry name" value="ABC_transporter-like_ATP-bd"/>
</dbReference>
<dbReference type="EC" id="7.5.2.13" evidence="13"/>
<dbReference type="PROSITE" id="PS00211">
    <property type="entry name" value="ABC_TRANSPORTER_1"/>
    <property type="match status" value="1"/>
</dbReference>
<proteinExistence type="inferred from homology"/>
<dbReference type="GO" id="GO:0140359">
    <property type="term" value="F:ABC-type transporter activity"/>
    <property type="evidence" value="ECO:0007669"/>
    <property type="project" value="InterPro"/>
</dbReference>
<dbReference type="InterPro" id="IPR012340">
    <property type="entry name" value="NA-bd_OB-fold"/>
</dbReference>
<comment type="similarity">
    <text evidence="11">Belongs to the ABC transporter superfamily. Carbohydrate uptake transporter-1 (CUT1) (TC 3.A.1.1) family.</text>
</comment>
<comment type="subunit">
    <text evidence="12">The complex is composed of two ATP-binding proteins (XacJ and XacK), two transmembrane proteins (XacH and XacI) and a solute-binding protein (XacG).</text>
</comment>
<gene>
    <name evidence="15" type="ORF">SAMN04488067_10779</name>
</gene>
<evidence type="ECO:0000256" key="12">
    <source>
        <dbReference type="ARBA" id="ARBA00065962"/>
    </source>
</evidence>
<dbReference type="GO" id="GO:0005524">
    <property type="term" value="F:ATP binding"/>
    <property type="evidence" value="ECO:0007669"/>
    <property type="project" value="UniProtKB-KW"/>
</dbReference>
<feature type="domain" description="ABC transporter" evidence="14">
    <location>
        <begin position="4"/>
        <end position="239"/>
    </location>
</feature>
<dbReference type="Gene3D" id="3.40.50.300">
    <property type="entry name" value="P-loop containing nucleotide triphosphate hydrolases"/>
    <property type="match status" value="1"/>
</dbReference>
<dbReference type="Pfam" id="PF00005">
    <property type="entry name" value="ABC_tran"/>
    <property type="match status" value="1"/>
</dbReference>
<comment type="function">
    <text evidence="10">Part of the ABC transporter complex XacGHIJK involved in the uptake of xylose and arabinose. Responsible for energy coupling to the transport system.</text>
</comment>
<dbReference type="RefSeq" id="WP_149798825.1">
    <property type="nucleotide sequence ID" value="NZ_FNBO01000007.1"/>
</dbReference>
<evidence type="ECO:0000256" key="2">
    <source>
        <dbReference type="ARBA" id="ARBA00022448"/>
    </source>
</evidence>
<dbReference type="Proteomes" id="UP000324020">
    <property type="component" value="Unassembled WGS sequence"/>
</dbReference>
<dbReference type="InterPro" id="IPR015855">
    <property type="entry name" value="ABC_transpr_MalK-like"/>
</dbReference>
<keyword evidence="16" id="KW-1185">Reference proteome</keyword>
<keyword evidence="2" id="KW-0813">Transport</keyword>
<dbReference type="Gene3D" id="2.40.50.100">
    <property type="match status" value="1"/>
</dbReference>
<dbReference type="PANTHER" id="PTHR43875">
    <property type="entry name" value="MALTODEXTRIN IMPORT ATP-BINDING PROTEIN MSMX"/>
    <property type="match status" value="1"/>
</dbReference>
<evidence type="ECO:0000256" key="8">
    <source>
        <dbReference type="ARBA" id="ARBA00050355"/>
    </source>
</evidence>
<keyword evidence="5 15" id="KW-0067">ATP-binding</keyword>
<evidence type="ECO:0000256" key="4">
    <source>
        <dbReference type="ARBA" id="ARBA00022741"/>
    </source>
</evidence>
<dbReference type="NCBIfam" id="NF008653">
    <property type="entry name" value="PRK11650.1"/>
    <property type="match status" value="1"/>
</dbReference>
<dbReference type="GO" id="GO:0008643">
    <property type="term" value="P:carbohydrate transport"/>
    <property type="evidence" value="ECO:0007669"/>
    <property type="project" value="InterPro"/>
</dbReference>
<dbReference type="InterPro" id="IPR027417">
    <property type="entry name" value="P-loop_NTPase"/>
</dbReference>
<sequence>MATLELDSITKTFQDGDEEIVAVDDVSLSIDDGEFLVVVGPSGCGKSTTLRMVAGLETITAGTLSIDNRVVNDVKSQDRDIAMVFQSYALYPHMSVRQNMSFGLEESTDLPDDEINQMVSETGEMLGISNLLDRKPSDLSGGQQQRVALGRAIVRDPEVFLMDEPLSNLDAKLRAEMRTELQRLQNDLGVTTVYVTHDQTEAMTMGDRIAILDGGELQQIATPLECYHEPANRFVASFLGEPSMNFFDVTLEGDRLVGDAFEYPIDEGVRADLGDATDLVLGIRPEAVELVDEDGDHEFETTVDVVEPMGDENTVYLHFDPDADPETAATLVATIDGFNRVSEGDTVTARIPEDAIHLFDRNTGEALHNRSMENAADQINL</sequence>
<dbReference type="EMBL" id="FNBO01000007">
    <property type="protein sequence ID" value="SDF70157.1"/>
    <property type="molecule type" value="Genomic_DNA"/>
</dbReference>
<dbReference type="SUPFAM" id="SSF50331">
    <property type="entry name" value="MOP-like"/>
    <property type="match status" value="1"/>
</dbReference>
<dbReference type="SMART" id="SM00382">
    <property type="entry name" value="AAA"/>
    <property type="match status" value="1"/>
</dbReference>
<dbReference type="SUPFAM" id="SSF52540">
    <property type="entry name" value="P-loop containing nucleoside triphosphate hydrolases"/>
    <property type="match status" value="1"/>
</dbReference>
<dbReference type="InterPro" id="IPR017871">
    <property type="entry name" value="ABC_transporter-like_CS"/>
</dbReference>
<reference evidence="15 16" key="1">
    <citation type="submission" date="2016-10" db="EMBL/GenBank/DDBJ databases">
        <authorList>
            <person name="Varghese N."/>
            <person name="Submissions S."/>
        </authorList>
    </citation>
    <scope>NUCLEOTIDE SEQUENCE [LARGE SCALE GENOMIC DNA]</scope>
    <source>
        <strain evidence="15 16">CGMCC 1.3527</strain>
    </source>
</reference>
<dbReference type="OrthoDB" id="18368at2157"/>
<evidence type="ECO:0000256" key="5">
    <source>
        <dbReference type="ARBA" id="ARBA00022840"/>
    </source>
</evidence>
<evidence type="ECO:0000256" key="9">
    <source>
        <dbReference type="ARBA" id="ARBA00051890"/>
    </source>
</evidence>
<evidence type="ECO:0000313" key="15">
    <source>
        <dbReference type="EMBL" id="SDF70157.1"/>
    </source>
</evidence>
<evidence type="ECO:0000256" key="13">
    <source>
        <dbReference type="ARBA" id="ARBA00066315"/>
    </source>
</evidence>
<dbReference type="InterPro" id="IPR047641">
    <property type="entry name" value="ABC_transpr_MalK/UgpC-like"/>
</dbReference>